<keyword evidence="4" id="KW-0732">Signal</keyword>
<sequence>MKVLAIATILIAAVSAAPTKELCPSPIPPIPSYGLPSPPLNGEIPPLNGGNPPLNGVIPPVDSVIPPVNVANPPVDDVIPPVNVANPPVDDVIPPVNVATPVSGSNVFGQFECPAGLLYSNPQCCSVDVLGIADLDCSSPSKTPKDASDFQDICDTAGKKAQCCAVPIAGQAVLCQDVIGAY</sequence>
<dbReference type="InterPro" id="IPR010636">
    <property type="entry name" value="Class_II_hydrophobin"/>
</dbReference>
<dbReference type="InterPro" id="IPR036686">
    <property type="entry name" value="Class_II_Hydrophobin_sf"/>
</dbReference>
<dbReference type="CDD" id="cd23508">
    <property type="entry name" value="hydrophobin_II"/>
    <property type="match status" value="1"/>
</dbReference>
<dbReference type="RefSeq" id="XP_013938226.1">
    <property type="nucleotide sequence ID" value="XM_014082751.2"/>
</dbReference>
<evidence type="ECO:0000313" key="5">
    <source>
        <dbReference type="EMBL" id="ABS59367.1"/>
    </source>
</evidence>
<proteinExistence type="inferred from homology"/>
<organism evidence="5">
    <name type="scientific">Hypocrea atroviridis</name>
    <name type="common">Trichoderma atroviride</name>
    <dbReference type="NCBI Taxonomy" id="63577"/>
    <lineage>
        <taxon>Eukaryota</taxon>
        <taxon>Fungi</taxon>
        <taxon>Dikarya</taxon>
        <taxon>Ascomycota</taxon>
        <taxon>Pezizomycotina</taxon>
        <taxon>Sordariomycetes</taxon>
        <taxon>Hypocreomycetidae</taxon>
        <taxon>Hypocreales</taxon>
        <taxon>Hypocreaceae</taxon>
        <taxon>Trichoderma</taxon>
    </lineage>
</organism>
<reference evidence="5" key="1">
    <citation type="journal article" date="2008" name="BMC Evol. Biol.">
        <title>Purifying selection and birth-and-death evolution in the class II hydrophobin gene families of the ascomycete Trichoderma/Hypocrea.</title>
        <authorList>
            <person name="Kubicek C.P."/>
            <person name="Baker S."/>
            <person name="Gamauf C."/>
            <person name="Kenerley C.M."/>
            <person name="Druzhinina I.S."/>
        </authorList>
    </citation>
    <scope>NUCLEOTIDE SEQUENCE</scope>
    <source>
        <strain evidence="5">Tahyd6a</strain>
    </source>
</reference>
<dbReference type="SUPFAM" id="SSF101751">
    <property type="entry name" value="Hydrophobin II, HfbII"/>
    <property type="match status" value="1"/>
</dbReference>
<dbReference type="EMBL" id="EU053452">
    <property type="protein sequence ID" value="ABS59367.1"/>
    <property type="molecule type" value="Genomic_DNA"/>
</dbReference>
<accession>A7LNW1</accession>
<dbReference type="AlphaFoldDB" id="A7LNW1"/>
<evidence type="ECO:0000256" key="1">
    <source>
        <dbReference type="ARBA" id="ARBA00004196"/>
    </source>
</evidence>
<comment type="similarity">
    <text evidence="2">Belongs to the cerato-ulmin hydrophobin family.</text>
</comment>
<dbReference type="PANTHER" id="PTHR42341">
    <property type="entry name" value="HYDROPHOBIN"/>
    <property type="match status" value="1"/>
</dbReference>
<dbReference type="Pfam" id="PF06766">
    <property type="entry name" value="Hydrophobin_2"/>
    <property type="match status" value="1"/>
</dbReference>
<dbReference type="PANTHER" id="PTHR42341:SF1">
    <property type="entry name" value="HYDROPHOBIN"/>
    <property type="match status" value="1"/>
</dbReference>
<dbReference type="GeneID" id="25776195"/>
<dbReference type="Gene3D" id="3.20.120.10">
    <property type="entry name" value="Hydrophobin"/>
    <property type="match status" value="1"/>
</dbReference>
<dbReference type="KEGG" id="tatv:25776195"/>
<dbReference type="GO" id="GO:0005576">
    <property type="term" value="C:extracellular region"/>
    <property type="evidence" value="ECO:0007669"/>
    <property type="project" value="InterPro"/>
</dbReference>
<evidence type="ECO:0000256" key="4">
    <source>
        <dbReference type="SAM" id="SignalP"/>
    </source>
</evidence>
<evidence type="ECO:0000256" key="3">
    <source>
        <dbReference type="ARBA" id="ARBA00023157"/>
    </source>
</evidence>
<feature type="chain" id="PRO_5002712422" evidence="4">
    <location>
        <begin position="17"/>
        <end position="182"/>
    </location>
</feature>
<keyword evidence="3" id="KW-1015">Disulfide bond</keyword>
<name>A7LNW1_HYPAT</name>
<dbReference type="SMR" id="A7LNW1"/>
<protein>
    <submittedName>
        <fullName evidence="5">Hydrophobin</fullName>
    </submittedName>
</protein>
<feature type="signal peptide" evidence="4">
    <location>
        <begin position="1"/>
        <end position="16"/>
    </location>
</feature>
<evidence type="ECO:0000256" key="2">
    <source>
        <dbReference type="ARBA" id="ARBA00009576"/>
    </source>
</evidence>
<comment type="subcellular location">
    <subcellularLocation>
        <location evidence="1">Cell envelope</location>
    </subcellularLocation>
</comment>